<sequence>MPTNRPCHAFSSAPAAGLRHAMCLALLPALLATAMSAHAQQAPAPTVTVEGKLAGYDARRDDTAMKIVVKHDELVRYGDTNLLDVLKRIPGVTVSGSAGRGGEIRMQGLGSGYTQVLVNGERPPGGMLVETLAPDTVERIEVMRAPTVEHSTAAIAGTINIVLKKTVRKPERELKLGAAIGRDTRSPDASLRVADRNDAMSWDLAASLVHNRFRGEVPGREEASDASGRATLLRTTASHEEGRMTTLNLIPKLAWKLDGGDTLDLESYLNLNRFHIDVNAPTATLLGALSPYPDKRIAMGNDNDTVRSTLHWMHAFASGARLDAKLGASAGRTDNTSTRTAGGNPEVEPLTRTIASRGRDRGLQTSGKFTVPLIDKHALAVGWEGAWDRRSDARLETDYLDPAARIPGGDEHYTGHVARLAAYAQDEWEVTQRLSAYLGARWEGVRIRAAGNTFGSARSQSSVFSPVLQMLYKLPGTREDQLRFGVSRTYKAPGMDQLLPHRYTSVNNNPAEPDTEGNPHLKPELALGIDAAWEHHWAEGALLSLSASARRIDDYVRPLVSFEHGRWISVPANVGKARTRSLQLETSFPLAALMKAAPPLELRANLARNWSSVDGVPGPDNRLDEQLPFSGNLGVDWKGERASAGANFGFRSGGRVAVTANETVWLHAQRDLELYAAWRLDKTSQLRLSAANLLGMDMVNERSYLDTASGTLLRNRLAILGHPSLRLTLESRF</sequence>
<keyword evidence="3 10" id="KW-0813">Transport</keyword>
<keyword evidence="6 11" id="KW-0798">TonB box</keyword>
<gene>
    <name evidence="16" type="ORF">NX782_11320</name>
</gene>
<evidence type="ECO:0000256" key="6">
    <source>
        <dbReference type="ARBA" id="ARBA00023077"/>
    </source>
</evidence>
<keyword evidence="8 16" id="KW-0675">Receptor</keyword>
<dbReference type="Pfam" id="PF07715">
    <property type="entry name" value="Plug"/>
    <property type="match status" value="1"/>
</dbReference>
<keyword evidence="9 10" id="KW-0998">Cell outer membrane</keyword>
<evidence type="ECO:0000256" key="2">
    <source>
        <dbReference type="ARBA" id="ARBA00009810"/>
    </source>
</evidence>
<evidence type="ECO:0000313" key="17">
    <source>
        <dbReference type="Proteomes" id="UP001205560"/>
    </source>
</evidence>
<proteinExistence type="inferred from homology"/>
<evidence type="ECO:0000256" key="9">
    <source>
        <dbReference type="ARBA" id="ARBA00023237"/>
    </source>
</evidence>
<dbReference type="PANTHER" id="PTHR40980">
    <property type="entry name" value="PLUG DOMAIN-CONTAINING PROTEIN"/>
    <property type="match status" value="1"/>
</dbReference>
<dbReference type="InterPro" id="IPR037066">
    <property type="entry name" value="Plug_dom_sf"/>
</dbReference>
<dbReference type="InterPro" id="IPR012910">
    <property type="entry name" value="Plug_dom"/>
</dbReference>
<dbReference type="InterPro" id="IPR036942">
    <property type="entry name" value="Beta-barrel_TonB_sf"/>
</dbReference>
<reference evidence="16 17" key="1">
    <citation type="submission" date="2022-08" db="EMBL/GenBank/DDBJ databases">
        <title>Reclassification of Massilia species as members of the genera Telluria, Duganella, Pseudoduganella, Mokoshia gen. nov. and Zemynaea gen. nov. using orthogonal and non-orthogonal genome-based approaches.</title>
        <authorList>
            <person name="Bowman J.P."/>
        </authorList>
    </citation>
    <scope>NUCLEOTIDE SEQUENCE [LARGE SCALE GENOMIC DNA]</scope>
    <source>
        <strain evidence="16 17">LMG 28164</strain>
    </source>
</reference>
<dbReference type="Proteomes" id="UP001205560">
    <property type="component" value="Unassembled WGS sequence"/>
</dbReference>
<dbReference type="PANTHER" id="PTHR40980:SF4">
    <property type="entry name" value="TONB-DEPENDENT RECEPTOR-LIKE BETA-BARREL DOMAIN-CONTAINING PROTEIN"/>
    <property type="match status" value="1"/>
</dbReference>
<name>A0ABT2A6G7_9BURK</name>
<evidence type="ECO:0000256" key="3">
    <source>
        <dbReference type="ARBA" id="ARBA00022448"/>
    </source>
</evidence>
<organism evidence="16 17">
    <name type="scientific">Massilia norwichensis</name>
    <dbReference type="NCBI Taxonomy" id="1442366"/>
    <lineage>
        <taxon>Bacteria</taxon>
        <taxon>Pseudomonadati</taxon>
        <taxon>Pseudomonadota</taxon>
        <taxon>Betaproteobacteria</taxon>
        <taxon>Burkholderiales</taxon>
        <taxon>Oxalobacteraceae</taxon>
        <taxon>Telluria group</taxon>
        <taxon>Massilia</taxon>
    </lineage>
</organism>
<evidence type="ECO:0000313" key="16">
    <source>
        <dbReference type="EMBL" id="MCS0589791.1"/>
    </source>
</evidence>
<evidence type="ECO:0000259" key="14">
    <source>
        <dbReference type="Pfam" id="PF00593"/>
    </source>
</evidence>
<evidence type="ECO:0000256" key="1">
    <source>
        <dbReference type="ARBA" id="ARBA00004571"/>
    </source>
</evidence>
<keyword evidence="7 10" id="KW-0472">Membrane</keyword>
<feature type="domain" description="TonB-dependent receptor-like beta-barrel" evidence="14">
    <location>
        <begin position="284"/>
        <end position="693"/>
    </location>
</feature>
<comment type="similarity">
    <text evidence="2 10 11">Belongs to the TonB-dependent receptor family.</text>
</comment>
<keyword evidence="5 10" id="KW-0812">Transmembrane</keyword>
<keyword evidence="13" id="KW-0732">Signal</keyword>
<dbReference type="PROSITE" id="PS52016">
    <property type="entry name" value="TONB_DEPENDENT_REC_3"/>
    <property type="match status" value="1"/>
</dbReference>
<dbReference type="SUPFAM" id="SSF56935">
    <property type="entry name" value="Porins"/>
    <property type="match status" value="1"/>
</dbReference>
<feature type="compositionally biased region" description="Polar residues" evidence="12">
    <location>
        <begin position="332"/>
        <end position="341"/>
    </location>
</feature>
<evidence type="ECO:0000256" key="10">
    <source>
        <dbReference type="PROSITE-ProRule" id="PRU01360"/>
    </source>
</evidence>
<dbReference type="InterPro" id="IPR039426">
    <property type="entry name" value="TonB-dep_rcpt-like"/>
</dbReference>
<dbReference type="CDD" id="cd01347">
    <property type="entry name" value="ligand_gated_channel"/>
    <property type="match status" value="1"/>
</dbReference>
<evidence type="ECO:0000259" key="15">
    <source>
        <dbReference type="Pfam" id="PF07715"/>
    </source>
</evidence>
<dbReference type="EMBL" id="JANUGX010000011">
    <property type="protein sequence ID" value="MCS0589791.1"/>
    <property type="molecule type" value="Genomic_DNA"/>
</dbReference>
<comment type="caution">
    <text evidence="16">The sequence shown here is derived from an EMBL/GenBank/DDBJ whole genome shotgun (WGS) entry which is preliminary data.</text>
</comment>
<evidence type="ECO:0000256" key="5">
    <source>
        <dbReference type="ARBA" id="ARBA00022692"/>
    </source>
</evidence>
<dbReference type="Gene3D" id="2.40.170.20">
    <property type="entry name" value="TonB-dependent receptor, beta-barrel domain"/>
    <property type="match status" value="1"/>
</dbReference>
<dbReference type="InterPro" id="IPR000531">
    <property type="entry name" value="Beta-barrel_TonB"/>
</dbReference>
<feature type="domain" description="TonB-dependent receptor plug" evidence="15">
    <location>
        <begin position="63"/>
        <end position="158"/>
    </location>
</feature>
<keyword evidence="4 10" id="KW-1134">Transmembrane beta strand</keyword>
<feature type="chain" id="PRO_5046113719" evidence="13">
    <location>
        <begin position="40"/>
        <end position="733"/>
    </location>
</feature>
<feature type="signal peptide" evidence="13">
    <location>
        <begin position="1"/>
        <end position="39"/>
    </location>
</feature>
<dbReference type="Gene3D" id="2.170.130.10">
    <property type="entry name" value="TonB-dependent receptor, plug domain"/>
    <property type="match status" value="1"/>
</dbReference>
<evidence type="ECO:0000256" key="7">
    <source>
        <dbReference type="ARBA" id="ARBA00023136"/>
    </source>
</evidence>
<evidence type="ECO:0000256" key="11">
    <source>
        <dbReference type="RuleBase" id="RU003357"/>
    </source>
</evidence>
<feature type="region of interest" description="Disordered" evidence="12">
    <location>
        <begin position="329"/>
        <end position="348"/>
    </location>
</feature>
<protein>
    <submittedName>
        <fullName evidence="16">TonB-dependent receptor</fullName>
    </submittedName>
</protein>
<dbReference type="Pfam" id="PF00593">
    <property type="entry name" value="TonB_dep_Rec_b-barrel"/>
    <property type="match status" value="1"/>
</dbReference>
<evidence type="ECO:0000256" key="13">
    <source>
        <dbReference type="SAM" id="SignalP"/>
    </source>
</evidence>
<evidence type="ECO:0000256" key="12">
    <source>
        <dbReference type="SAM" id="MobiDB-lite"/>
    </source>
</evidence>
<accession>A0ABT2A6G7</accession>
<evidence type="ECO:0000256" key="4">
    <source>
        <dbReference type="ARBA" id="ARBA00022452"/>
    </source>
</evidence>
<evidence type="ECO:0000256" key="8">
    <source>
        <dbReference type="ARBA" id="ARBA00023170"/>
    </source>
</evidence>
<keyword evidence="17" id="KW-1185">Reference proteome</keyword>
<dbReference type="RefSeq" id="WP_258845553.1">
    <property type="nucleotide sequence ID" value="NZ_JANUGX010000011.1"/>
</dbReference>
<comment type="subcellular location">
    <subcellularLocation>
        <location evidence="1 10">Cell outer membrane</location>
        <topology evidence="1 10">Multi-pass membrane protein</topology>
    </subcellularLocation>
</comment>